<evidence type="ECO:0000313" key="8">
    <source>
        <dbReference type="EMBL" id="MEA9356505.1"/>
    </source>
</evidence>
<evidence type="ECO:0000256" key="2">
    <source>
        <dbReference type="ARBA" id="ARBA00022692"/>
    </source>
</evidence>
<keyword evidence="9" id="KW-1185">Reference proteome</keyword>
<evidence type="ECO:0000256" key="6">
    <source>
        <dbReference type="SAM" id="Phobius"/>
    </source>
</evidence>
<keyword evidence="5 6" id="KW-0472">Membrane</keyword>
<feature type="transmembrane region" description="Helical" evidence="6">
    <location>
        <begin position="87"/>
        <end position="107"/>
    </location>
</feature>
<proteinExistence type="predicted"/>
<evidence type="ECO:0000256" key="5">
    <source>
        <dbReference type="ARBA" id="ARBA00023136"/>
    </source>
</evidence>
<comment type="subcellular location">
    <subcellularLocation>
        <location evidence="1">Membrane</location>
        <topology evidence="1">Multi-pass membrane protein</topology>
    </subcellularLocation>
</comment>
<keyword evidence="2 6" id="KW-0812">Transmembrane</keyword>
<comment type="caution">
    <text evidence="8">The sequence shown here is derived from an EMBL/GenBank/DDBJ whole genome shotgun (WGS) entry which is preliminary data.</text>
</comment>
<dbReference type="EMBL" id="JAYGJQ010000001">
    <property type="protein sequence ID" value="MEA9356505.1"/>
    <property type="molecule type" value="Genomic_DNA"/>
</dbReference>
<feature type="transmembrane region" description="Helical" evidence="6">
    <location>
        <begin position="21"/>
        <end position="43"/>
    </location>
</feature>
<protein>
    <submittedName>
        <fullName evidence="8">Cytochrome c biogenesis protein ResB</fullName>
    </submittedName>
</protein>
<evidence type="ECO:0000256" key="1">
    <source>
        <dbReference type="ARBA" id="ARBA00004141"/>
    </source>
</evidence>
<evidence type="ECO:0000256" key="4">
    <source>
        <dbReference type="ARBA" id="ARBA00022989"/>
    </source>
</evidence>
<feature type="domain" description="ResB-like" evidence="7">
    <location>
        <begin position="433"/>
        <end position="503"/>
    </location>
</feature>
<dbReference type="InterPro" id="IPR007816">
    <property type="entry name" value="ResB-like_domain"/>
</dbReference>
<dbReference type="Proteomes" id="UP001302274">
    <property type="component" value="Unassembled WGS sequence"/>
</dbReference>
<keyword evidence="4 6" id="KW-1133">Transmembrane helix</keyword>
<dbReference type="Pfam" id="PF05140">
    <property type="entry name" value="ResB"/>
    <property type="match status" value="1"/>
</dbReference>
<name>A0ABU5VY14_9BACT</name>
<gene>
    <name evidence="8" type="ORF">SHI21_09835</name>
</gene>
<dbReference type="RefSeq" id="WP_323576209.1">
    <property type="nucleotide sequence ID" value="NZ_JAYGJQ010000001.1"/>
</dbReference>
<evidence type="ECO:0000256" key="3">
    <source>
        <dbReference type="ARBA" id="ARBA00022748"/>
    </source>
</evidence>
<sequence>MKRLLKIDWNKVERTIGGLKFAVVIILLFSISMIIGTFLESYYGTDFANRTVYKTFAFMLIQFGMLMSIIFAAFLRLPPKKRLYGFYTIHAGLIIIGVGSMITYIAGVDGSITLAPNEPNRQVVLSKDVLKFTYPEEGKQVTSELPYSAFAKEINEDYDGINVVEYIPFAQGKFVWTDSINTYPKELPVQSSKYFFKNPFASEEILLTLHPEASQEFQATQTMGPLTFNYMPLNLATCFEQQNPSGLIIWNSETGECFTPEEKRIPVKETTAKNRFVVIPMADKKLVTFFPDFSPFPVDASFQVDQKSIYRSFSKKLFQEKPALFLFGEKLAYYSKADNKWLVQDIKLKGDSVSLPWMGAEITLKDHQEKLVPFNLPVATVPIQKNGVVIKGDIRAVRLNILGKEYWATNYSPLSLIISGKKVIIEVTKESLTLPFELALTQFKMDKDPGTNNPASYESFVKLFSDGKMSNHHVFMNNPMKHLGFTFYQASYSQDSGGNYSTTLAVNVDQGRFLKYLGSLMLVFGGIWHYNLNKRKKGATA</sequence>
<evidence type="ECO:0000313" key="9">
    <source>
        <dbReference type="Proteomes" id="UP001302274"/>
    </source>
</evidence>
<keyword evidence="3" id="KW-0201">Cytochrome c-type biogenesis</keyword>
<evidence type="ECO:0000259" key="7">
    <source>
        <dbReference type="Pfam" id="PF05140"/>
    </source>
</evidence>
<organism evidence="8 9">
    <name type="scientific">Bacteriovorax antarcticus</name>
    <dbReference type="NCBI Taxonomy" id="3088717"/>
    <lineage>
        <taxon>Bacteria</taxon>
        <taxon>Pseudomonadati</taxon>
        <taxon>Bdellovibrionota</taxon>
        <taxon>Bacteriovoracia</taxon>
        <taxon>Bacteriovoracales</taxon>
        <taxon>Bacteriovoracaceae</taxon>
        <taxon>Bacteriovorax</taxon>
    </lineage>
</organism>
<reference evidence="8 9" key="1">
    <citation type="submission" date="2023-11" db="EMBL/GenBank/DDBJ databases">
        <title>A Novel Polar Bacteriovorax (B. antarcticus) Isolated from the Biocrust in Antarctica.</title>
        <authorList>
            <person name="Mun W."/>
            <person name="Choi S.Y."/>
            <person name="Mitchell R.J."/>
        </authorList>
    </citation>
    <scope>NUCLEOTIDE SEQUENCE [LARGE SCALE GENOMIC DNA]</scope>
    <source>
        <strain evidence="8 9">PP10</strain>
    </source>
</reference>
<accession>A0ABU5VY14</accession>
<feature type="transmembrane region" description="Helical" evidence="6">
    <location>
        <begin position="55"/>
        <end position="75"/>
    </location>
</feature>